<protein>
    <submittedName>
        <fullName evidence="1">Uncharacterized protein</fullName>
    </submittedName>
</protein>
<dbReference type="RefSeq" id="WP_044058353.1">
    <property type="nucleotide sequence ID" value="NZ_CAJXAX010000004.1"/>
</dbReference>
<organism evidence="1 2">
    <name type="scientific">Alteromonas australica</name>
    <dbReference type="NCBI Taxonomy" id="589873"/>
    <lineage>
        <taxon>Bacteria</taxon>
        <taxon>Pseudomonadati</taxon>
        <taxon>Pseudomonadota</taxon>
        <taxon>Gammaproteobacteria</taxon>
        <taxon>Alteromonadales</taxon>
        <taxon>Alteromonadaceae</taxon>
        <taxon>Alteromonas/Salinimonas group</taxon>
        <taxon>Alteromonas</taxon>
    </lineage>
</organism>
<dbReference type="PATRIC" id="fig|589873.4.peg.3998"/>
<dbReference type="Proteomes" id="UP000056090">
    <property type="component" value="Chromosome"/>
</dbReference>
<gene>
    <name evidence="1" type="ORF">EP13_17600</name>
</gene>
<sequence length="168" mass="18958">MNDFDKQLHAKIDDLPTEKQPQRDLWKGIELGLTSEAIVEEKAVSTRVSSNQWFALAASVCLASVLWLTVPQFFDTHDKESPGYALVESMSQQQQQQVTSLLASYQSVPAVTDNWQAQMNELDDAALAIKTALKNDPNNAALIRMLHQVYQQQIALIERVHAPKWQQI</sequence>
<dbReference type="KEGG" id="aal:EP13_17600"/>
<accession>A0A075P621</accession>
<dbReference type="KEGG" id="aaus:EP12_18395"/>
<dbReference type="OrthoDB" id="6227277at2"/>
<evidence type="ECO:0000313" key="2">
    <source>
        <dbReference type="Proteomes" id="UP000056090"/>
    </source>
</evidence>
<name>A0A075P621_9ALTE</name>
<keyword evidence="2" id="KW-1185">Reference proteome</keyword>
<dbReference type="GeneID" id="78256696"/>
<evidence type="ECO:0000313" key="1">
    <source>
        <dbReference type="EMBL" id="AIG00351.1"/>
    </source>
</evidence>
<dbReference type="EMBL" id="CP008849">
    <property type="protein sequence ID" value="AIG00351.1"/>
    <property type="molecule type" value="Genomic_DNA"/>
</dbReference>
<dbReference type="AlphaFoldDB" id="A0A075P621"/>
<reference evidence="1 2" key="1">
    <citation type="submission" date="2014-06" db="EMBL/GenBank/DDBJ databases">
        <title>Genomes of Alteromonas australica, a world apart.</title>
        <authorList>
            <person name="Gonzaga A."/>
            <person name="Lopez-Perez M."/>
            <person name="Rodriguez-Valera F."/>
        </authorList>
    </citation>
    <scope>NUCLEOTIDE SEQUENCE [LARGE SCALE GENOMIC DNA]</scope>
    <source>
        <strain evidence="1 2">H 17</strain>
    </source>
</reference>
<proteinExistence type="predicted"/>
<dbReference type="eggNOG" id="ENOG5032SC5">
    <property type="taxonomic scope" value="Bacteria"/>
</dbReference>